<dbReference type="SUPFAM" id="SSF53244">
    <property type="entry name" value="MurD-like peptide ligases, peptide-binding domain"/>
    <property type="match status" value="1"/>
</dbReference>
<dbReference type="UniPathway" id="UPA00219"/>
<dbReference type="PROSITE" id="PS01011">
    <property type="entry name" value="FOLYLPOLYGLU_SYNT_1"/>
    <property type="match status" value="1"/>
</dbReference>
<evidence type="ECO:0000256" key="6">
    <source>
        <dbReference type="ARBA" id="ARBA00022741"/>
    </source>
</evidence>
<dbReference type="SUPFAM" id="SSF53623">
    <property type="entry name" value="MurD-like peptide ligases, catalytic domain"/>
    <property type="match status" value="1"/>
</dbReference>
<comment type="pathway">
    <text evidence="2 9 10">Cell wall biogenesis; peptidoglycan biosynthesis.</text>
</comment>
<evidence type="ECO:0000256" key="1">
    <source>
        <dbReference type="ARBA" id="ARBA00004496"/>
    </source>
</evidence>
<sequence length="476" mass="50518">MDLNSSTVVVAGLGISGQSMVDILRDRAARVISVDERKEDADLRSFDDIVWDGVDLVCTSPVFTPRTPFIVEARKRGIPVISEVELAWLLRVDNARTGEPAPWIGITGTNGKTSTTEMVSVMLTACGLQAPAVGNIGKAVSRAALDPANDVLCVELSSFQLHFTYSLALAGAAITNIGADHLDWHGGLERYAEDKSKVYDGARRVIAYNAQDARVTELASEARAAEGCVHVGFTLAEPQAGQIGVRDGWIVDMSGIAGGEVGEETRIARVADFAHLTEPDGTVYPHLLADALTALILVYAMDVDHAVAVKALQGFKPGGHRIEEVARLTTDGTTVRFVDDSKATNALAAQASLRSFAPSSVVWIAGGLAKGGRFEELVAQEHDRMKAAVIIGVDQEPMLEAFRTCAPDVPLTVIDPAGTGSVMRRAVDAAAALAEPGDVVLLAPACASMDQFVSYADRGDQFASESRRWVDEHAAA</sequence>
<reference evidence="13 14" key="1">
    <citation type="journal article" date="2015" name="Genome Announc.">
        <title>Bifidobacterium pseudolongum Strain PV8-2, Isolated from a Stool Sample of an Anemic Kenyan Infant.</title>
        <authorList>
            <person name="Vazquez-Gutierrez P."/>
            <person name="Lacroix C."/>
            <person name="Chassard C."/>
            <person name="Klumpp J."/>
            <person name="Stevens M.J."/>
            <person name="Jans C."/>
        </authorList>
    </citation>
    <scope>NUCLEOTIDE SEQUENCE [LARGE SCALE GENOMIC DNA]</scope>
    <source>
        <strain evidence="13 14">PV8-2</strain>
    </source>
</reference>
<dbReference type="EMBL" id="CP007457">
    <property type="protein sequence ID" value="AIZ16601.1"/>
    <property type="molecule type" value="Genomic_DNA"/>
</dbReference>
<dbReference type="InterPro" id="IPR036615">
    <property type="entry name" value="Mur_ligase_C_dom_sf"/>
</dbReference>
<keyword evidence="9 10" id="KW-0133">Cell shape</keyword>
<evidence type="ECO:0000259" key="11">
    <source>
        <dbReference type="Pfam" id="PF02875"/>
    </source>
</evidence>
<dbReference type="GO" id="GO:0008360">
    <property type="term" value="P:regulation of cell shape"/>
    <property type="evidence" value="ECO:0007669"/>
    <property type="project" value="UniProtKB-KW"/>
</dbReference>
<dbReference type="OrthoDB" id="9809796at2"/>
<comment type="subcellular location">
    <subcellularLocation>
        <location evidence="1 9 10">Cytoplasm</location>
    </subcellularLocation>
</comment>
<dbReference type="Pfam" id="PF02875">
    <property type="entry name" value="Mur_ligase_C"/>
    <property type="match status" value="1"/>
</dbReference>
<dbReference type="InterPro" id="IPR018109">
    <property type="entry name" value="Folylpolyglutamate_synth_CS"/>
</dbReference>
<dbReference type="SUPFAM" id="SSF51984">
    <property type="entry name" value="MurCD N-terminal domain"/>
    <property type="match status" value="1"/>
</dbReference>
<name>A0A0A7I989_9BIFI</name>
<comment type="catalytic activity">
    <reaction evidence="9 10">
        <text>UDP-N-acetyl-alpha-D-muramoyl-L-alanine + D-glutamate + ATP = UDP-N-acetyl-alpha-D-muramoyl-L-alanyl-D-glutamate + ADP + phosphate + H(+)</text>
        <dbReference type="Rhea" id="RHEA:16429"/>
        <dbReference type="ChEBI" id="CHEBI:15378"/>
        <dbReference type="ChEBI" id="CHEBI:29986"/>
        <dbReference type="ChEBI" id="CHEBI:30616"/>
        <dbReference type="ChEBI" id="CHEBI:43474"/>
        <dbReference type="ChEBI" id="CHEBI:83898"/>
        <dbReference type="ChEBI" id="CHEBI:83900"/>
        <dbReference type="ChEBI" id="CHEBI:456216"/>
        <dbReference type="EC" id="6.3.2.9"/>
    </reaction>
</comment>
<protein>
    <recommendedName>
        <fullName evidence="9 10">UDP-N-acetylmuramoylalanine--D-glutamate ligase</fullName>
        <ecNumber evidence="9 10">6.3.2.9</ecNumber>
    </recommendedName>
    <alternativeName>
        <fullName evidence="9">D-glutamic acid-adding enzyme</fullName>
    </alternativeName>
    <alternativeName>
        <fullName evidence="9">UDP-N-acetylmuramoyl-L-alanyl-D-glutamate synthetase</fullName>
    </alternativeName>
</protein>
<dbReference type="RefSeq" id="WP_022858015.1">
    <property type="nucleotide sequence ID" value="NZ_CP007457.1"/>
</dbReference>
<evidence type="ECO:0000256" key="2">
    <source>
        <dbReference type="ARBA" id="ARBA00004752"/>
    </source>
</evidence>
<keyword evidence="9 10" id="KW-0961">Cell wall biogenesis/degradation</keyword>
<evidence type="ECO:0000256" key="4">
    <source>
        <dbReference type="ARBA" id="ARBA00022598"/>
    </source>
</evidence>
<dbReference type="PANTHER" id="PTHR43692">
    <property type="entry name" value="UDP-N-ACETYLMURAMOYLALANINE--D-GLUTAMATE LIGASE"/>
    <property type="match status" value="1"/>
</dbReference>
<dbReference type="NCBIfam" id="TIGR01087">
    <property type="entry name" value="murD"/>
    <property type="match status" value="1"/>
</dbReference>
<accession>A0A0A7I989</accession>
<feature type="domain" description="Mur ligase C-terminal" evidence="11">
    <location>
        <begin position="333"/>
        <end position="446"/>
    </location>
</feature>
<dbReference type="GO" id="GO:0005737">
    <property type="term" value="C:cytoplasm"/>
    <property type="evidence" value="ECO:0007669"/>
    <property type="project" value="UniProtKB-SubCell"/>
</dbReference>
<dbReference type="GO" id="GO:0005524">
    <property type="term" value="F:ATP binding"/>
    <property type="evidence" value="ECO:0007669"/>
    <property type="project" value="UniProtKB-UniRule"/>
</dbReference>
<dbReference type="PANTHER" id="PTHR43692:SF1">
    <property type="entry name" value="UDP-N-ACETYLMURAMOYLALANINE--D-GLUTAMATE LIGASE"/>
    <property type="match status" value="1"/>
</dbReference>
<dbReference type="InterPro" id="IPR005762">
    <property type="entry name" value="MurD"/>
</dbReference>
<comment type="similarity">
    <text evidence="9">Belongs to the MurCDEF family.</text>
</comment>
<evidence type="ECO:0000256" key="7">
    <source>
        <dbReference type="ARBA" id="ARBA00022840"/>
    </source>
</evidence>
<dbReference type="GO" id="GO:0009252">
    <property type="term" value="P:peptidoglycan biosynthetic process"/>
    <property type="evidence" value="ECO:0007669"/>
    <property type="project" value="UniProtKB-UniRule"/>
</dbReference>
<keyword evidence="5 9" id="KW-0132">Cell division</keyword>
<dbReference type="GO" id="GO:0051301">
    <property type="term" value="P:cell division"/>
    <property type="evidence" value="ECO:0007669"/>
    <property type="project" value="UniProtKB-KW"/>
</dbReference>
<evidence type="ECO:0000259" key="12">
    <source>
        <dbReference type="Pfam" id="PF08245"/>
    </source>
</evidence>
<dbReference type="Gene3D" id="3.40.50.720">
    <property type="entry name" value="NAD(P)-binding Rossmann-like Domain"/>
    <property type="match status" value="1"/>
</dbReference>
<dbReference type="InterPro" id="IPR013221">
    <property type="entry name" value="Mur_ligase_cen"/>
</dbReference>
<dbReference type="InterPro" id="IPR004101">
    <property type="entry name" value="Mur_ligase_C"/>
</dbReference>
<dbReference type="GO" id="GO:0008764">
    <property type="term" value="F:UDP-N-acetylmuramoylalanine-D-glutamate ligase activity"/>
    <property type="evidence" value="ECO:0007669"/>
    <property type="project" value="UniProtKB-UniRule"/>
</dbReference>
<dbReference type="STRING" id="1447715.AH67_06485"/>
<gene>
    <name evidence="9" type="primary">murD</name>
    <name evidence="13" type="ORF">AH67_06485</name>
</gene>
<evidence type="ECO:0000256" key="5">
    <source>
        <dbReference type="ARBA" id="ARBA00022618"/>
    </source>
</evidence>
<keyword evidence="3 9" id="KW-0963">Cytoplasm</keyword>
<keyword evidence="7 9" id="KW-0067">ATP-binding</keyword>
<dbReference type="EC" id="6.3.2.9" evidence="9 10"/>
<feature type="domain" description="Mur ligase central" evidence="12">
    <location>
        <begin position="106"/>
        <end position="233"/>
    </location>
</feature>
<comment type="function">
    <text evidence="9 10">Cell wall formation. Catalyzes the addition of glutamate to the nucleotide precursor UDP-N-acetylmuramoyl-L-alanine (UMA).</text>
</comment>
<keyword evidence="14" id="KW-1185">Reference proteome</keyword>
<dbReference type="Pfam" id="PF08245">
    <property type="entry name" value="Mur_ligase_M"/>
    <property type="match status" value="1"/>
</dbReference>
<dbReference type="HOGENOM" id="CLU_032540_0_0_11"/>
<feature type="binding site" evidence="9">
    <location>
        <begin position="108"/>
        <end position="114"/>
    </location>
    <ligand>
        <name>ATP</name>
        <dbReference type="ChEBI" id="CHEBI:30616"/>
    </ligand>
</feature>
<dbReference type="GO" id="GO:0004326">
    <property type="term" value="F:tetrahydrofolylpolyglutamate synthase activity"/>
    <property type="evidence" value="ECO:0007669"/>
    <property type="project" value="InterPro"/>
</dbReference>
<dbReference type="InterPro" id="IPR036565">
    <property type="entry name" value="Mur-like_cat_sf"/>
</dbReference>
<dbReference type="Proteomes" id="UP000030636">
    <property type="component" value="Chromosome"/>
</dbReference>
<dbReference type="AlphaFoldDB" id="A0A0A7I989"/>
<evidence type="ECO:0000256" key="8">
    <source>
        <dbReference type="ARBA" id="ARBA00023306"/>
    </source>
</evidence>
<proteinExistence type="inferred from homology"/>
<keyword evidence="9 10" id="KW-0573">Peptidoglycan synthesis</keyword>
<evidence type="ECO:0000256" key="3">
    <source>
        <dbReference type="ARBA" id="ARBA00022490"/>
    </source>
</evidence>
<evidence type="ECO:0000256" key="9">
    <source>
        <dbReference type="HAMAP-Rule" id="MF_00639"/>
    </source>
</evidence>
<dbReference type="HAMAP" id="MF_00639">
    <property type="entry name" value="MurD"/>
    <property type="match status" value="1"/>
</dbReference>
<evidence type="ECO:0000256" key="10">
    <source>
        <dbReference type="RuleBase" id="RU003664"/>
    </source>
</evidence>
<organism evidence="13 14">
    <name type="scientific">Bifidobacterium pseudolongum PV8-2</name>
    <dbReference type="NCBI Taxonomy" id="1447715"/>
    <lineage>
        <taxon>Bacteria</taxon>
        <taxon>Bacillati</taxon>
        <taxon>Actinomycetota</taxon>
        <taxon>Actinomycetes</taxon>
        <taxon>Bifidobacteriales</taxon>
        <taxon>Bifidobacteriaceae</taxon>
        <taxon>Bifidobacterium</taxon>
    </lineage>
</organism>
<keyword evidence="6 9" id="KW-0547">Nucleotide-binding</keyword>
<evidence type="ECO:0000313" key="13">
    <source>
        <dbReference type="EMBL" id="AIZ16601.1"/>
    </source>
</evidence>
<keyword evidence="8 9" id="KW-0131">Cell cycle</keyword>
<dbReference type="Gene3D" id="3.90.190.20">
    <property type="entry name" value="Mur ligase, C-terminal domain"/>
    <property type="match status" value="1"/>
</dbReference>
<dbReference type="Gene3D" id="3.40.1190.10">
    <property type="entry name" value="Mur-like, catalytic domain"/>
    <property type="match status" value="1"/>
</dbReference>
<evidence type="ECO:0000313" key="14">
    <source>
        <dbReference type="Proteomes" id="UP000030636"/>
    </source>
</evidence>
<dbReference type="KEGG" id="bpsp:AH67_06485"/>
<keyword evidence="4 9" id="KW-0436">Ligase</keyword>
<dbReference type="GO" id="GO:0071555">
    <property type="term" value="P:cell wall organization"/>
    <property type="evidence" value="ECO:0007669"/>
    <property type="project" value="UniProtKB-KW"/>
</dbReference>